<dbReference type="Pfam" id="PF20327">
    <property type="entry name" value="DUF6622"/>
    <property type="match status" value="1"/>
</dbReference>
<protein>
    <submittedName>
        <fullName evidence="2">Uncharacterized protein</fullName>
    </submittedName>
</protein>
<keyword evidence="3" id="KW-1185">Reference proteome</keyword>
<dbReference type="InterPro" id="IPR046730">
    <property type="entry name" value="DUF6622"/>
</dbReference>
<proteinExistence type="predicted"/>
<feature type="transmembrane region" description="Helical" evidence="1">
    <location>
        <begin position="38"/>
        <end position="58"/>
    </location>
</feature>
<dbReference type="STRING" id="584787.GCA_001247655_03726"/>
<feature type="transmembrane region" description="Helical" evidence="1">
    <location>
        <begin position="105"/>
        <end position="126"/>
    </location>
</feature>
<feature type="transmembrane region" description="Helical" evidence="1">
    <location>
        <begin position="64"/>
        <end position="85"/>
    </location>
</feature>
<dbReference type="EMBL" id="RJUL01000008">
    <property type="protein sequence ID" value="ROQ23270.1"/>
    <property type="molecule type" value="Genomic_DNA"/>
</dbReference>
<evidence type="ECO:0000256" key="1">
    <source>
        <dbReference type="SAM" id="Phobius"/>
    </source>
</evidence>
<gene>
    <name evidence="2" type="ORF">EDC28_1088</name>
</gene>
<organism evidence="2 3">
    <name type="scientific">Gallaecimonas pentaromativorans</name>
    <dbReference type="NCBI Taxonomy" id="584787"/>
    <lineage>
        <taxon>Bacteria</taxon>
        <taxon>Pseudomonadati</taxon>
        <taxon>Pseudomonadota</taxon>
        <taxon>Gammaproteobacteria</taxon>
        <taxon>Enterobacterales</taxon>
        <taxon>Gallaecimonadaceae</taxon>
        <taxon>Gallaecimonas</taxon>
    </lineage>
</organism>
<accession>A0A3N1P913</accession>
<feature type="transmembrane region" description="Helical" evidence="1">
    <location>
        <begin position="6"/>
        <end position="26"/>
    </location>
</feature>
<evidence type="ECO:0000313" key="3">
    <source>
        <dbReference type="Proteomes" id="UP000268033"/>
    </source>
</evidence>
<evidence type="ECO:0000313" key="2">
    <source>
        <dbReference type="EMBL" id="ROQ23270.1"/>
    </source>
</evidence>
<dbReference type="AlphaFoldDB" id="A0A3N1P913"/>
<name>A0A3N1P913_9GAMM</name>
<keyword evidence="1" id="KW-0812">Transmembrane</keyword>
<keyword evidence="1" id="KW-1133">Transmembrane helix</keyword>
<reference evidence="2 3" key="1">
    <citation type="submission" date="2018-11" db="EMBL/GenBank/DDBJ databases">
        <title>Genomic Encyclopedia of Type Strains, Phase IV (KMG-IV): sequencing the most valuable type-strain genomes for metagenomic binning, comparative biology and taxonomic classification.</title>
        <authorList>
            <person name="Goeker M."/>
        </authorList>
    </citation>
    <scope>NUCLEOTIDE SEQUENCE [LARGE SCALE GENOMIC DNA]</scope>
    <source>
        <strain evidence="2 3">DSM 21945</strain>
    </source>
</reference>
<sequence>MVLEILKHTPLWVYGLLLGLLYLGVAQSRPRQLSCTRALILPMVMVVLSALGLISSFGATALHLGLWLAGLAVTALVAGELFTLVKARYHAHSGQFHVEGSWLPLLLILGIFLTKYLVGVLSALHSQLLAEPAVVAILCLLYGVLSGLFLARARRLWRLARQPE</sequence>
<comment type="caution">
    <text evidence="2">The sequence shown here is derived from an EMBL/GenBank/DDBJ whole genome shotgun (WGS) entry which is preliminary data.</text>
</comment>
<dbReference type="Proteomes" id="UP000268033">
    <property type="component" value="Unassembled WGS sequence"/>
</dbReference>
<dbReference type="RefSeq" id="WP_123422109.1">
    <property type="nucleotide sequence ID" value="NZ_RJUL01000008.1"/>
</dbReference>
<keyword evidence="1" id="KW-0472">Membrane</keyword>
<feature type="transmembrane region" description="Helical" evidence="1">
    <location>
        <begin position="132"/>
        <end position="151"/>
    </location>
</feature>